<dbReference type="Pfam" id="PF01609">
    <property type="entry name" value="DDE_Tnp_1"/>
    <property type="match status" value="1"/>
</dbReference>
<evidence type="ECO:0000313" key="2">
    <source>
        <dbReference type="EMBL" id="UTI63077.1"/>
    </source>
</evidence>
<dbReference type="EMBL" id="CP098502">
    <property type="protein sequence ID" value="UTI64837.1"/>
    <property type="molecule type" value="Genomic_DNA"/>
</dbReference>
<dbReference type="EMBL" id="CP098502">
    <property type="protein sequence ID" value="UTI63077.1"/>
    <property type="molecule type" value="Genomic_DNA"/>
</dbReference>
<dbReference type="InterPro" id="IPR002559">
    <property type="entry name" value="Transposase_11"/>
</dbReference>
<evidence type="ECO:0000313" key="3">
    <source>
        <dbReference type="EMBL" id="UTI64210.1"/>
    </source>
</evidence>
<gene>
    <name evidence="4" type="ORF">NBH00_01185</name>
    <name evidence="2" type="ORF">NBH00_17130</name>
    <name evidence="3" type="ORF">NBH00_23085</name>
</gene>
<dbReference type="RefSeq" id="WP_254569811.1">
    <property type="nucleotide sequence ID" value="NZ_CP098502.1"/>
</dbReference>
<proteinExistence type="predicted"/>
<organism evidence="4 5">
    <name type="scientific">Paraconexibacter antarcticus</name>
    <dbReference type="NCBI Taxonomy" id="2949664"/>
    <lineage>
        <taxon>Bacteria</taxon>
        <taxon>Bacillati</taxon>
        <taxon>Actinomycetota</taxon>
        <taxon>Thermoleophilia</taxon>
        <taxon>Solirubrobacterales</taxon>
        <taxon>Paraconexibacteraceae</taxon>
        <taxon>Paraconexibacter</taxon>
    </lineage>
</organism>
<protein>
    <submittedName>
        <fullName evidence="4">Transposase</fullName>
    </submittedName>
</protein>
<feature type="domain" description="Transposase IS4-like" evidence="1">
    <location>
        <begin position="103"/>
        <end position="273"/>
    </location>
</feature>
<dbReference type="EMBL" id="CP098502">
    <property type="protein sequence ID" value="UTI64210.1"/>
    <property type="molecule type" value="Genomic_DNA"/>
</dbReference>
<evidence type="ECO:0000313" key="5">
    <source>
        <dbReference type="Proteomes" id="UP001056035"/>
    </source>
</evidence>
<reference evidence="4 5" key="1">
    <citation type="submission" date="2022-06" db="EMBL/GenBank/DDBJ databases">
        <title>Paraconexibacter antarcticus.</title>
        <authorList>
            <person name="Kim C.S."/>
        </authorList>
    </citation>
    <scope>NUCLEOTIDE SEQUENCE [LARGE SCALE GENOMIC DNA]</scope>
    <source>
        <strain evidence="4 5">02-257</strain>
    </source>
</reference>
<evidence type="ECO:0000313" key="4">
    <source>
        <dbReference type="EMBL" id="UTI64837.1"/>
    </source>
</evidence>
<keyword evidence="5" id="KW-1185">Reference proteome</keyword>
<accession>A0ABY5DUS6</accession>
<evidence type="ECO:0000259" key="1">
    <source>
        <dbReference type="Pfam" id="PF01609"/>
    </source>
</evidence>
<dbReference type="Proteomes" id="UP001056035">
    <property type="component" value="Chromosome"/>
</dbReference>
<name>A0ABY5DUS6_9ACTN</name>
<sequence>MDADLDLLLITVFCIADDLLPEKAANARRRLSDAEVITLLVAQSMMGITSDRRFLRAAGRQLTGLFPSLIGQSGWHKRRARLVDELEHVLSVLARECPGYWDDVVVIDSTPVETARSRETVKRAGAGRLGDAIADAAAYGYCPSHSRWFFGMRLHGVFGLDGTPRALRLLGADRPERDVALSMLPGALRGGETIIGDKNYSGRDFAAAIGQMGALLLRPPRKDEPQTAPRLAKVRQRVESIFWTCKDLLSLERHGARTLHNLRGRVLQRMLALTAGIYLNSHLGRPTRALANYTS</sequence>